<protein>
    <recommendedName>
        <fullName evidence="2">Circumsporozoite protein</fullName>
    </recommendedName>
</protein>
<accession>K0SDM6</accession>
<keyword evidence="11" id="KW-1185">Reference proteome</keyword>
<dbReference type="Proteomes" id="UP000266841">
    <property type="component" value="Unassembled WGS sequence"/>
</dbReference>
<sequence>MLLTAAHCVRAGSYSARIGGDRVNGGSSISIAAGYKHPSYSSFGSGSEWDMAVLRLASPVTIFTGGLINLFSNGGHIPLATVNADDGFPRAGDRAVTLGWGDTDPDANGQVLAYNLQEATLEVISNERCEGARMGQYSYEGLVDESMLCTYTEGRDACQVRKERASERRGRQTLEGADNLSTLKNNQQLMQCEFISQGDSGDYLVIGCLRPGLPSIGMDTKYRLRQFRSAAADAVYAAADTASDETPHEEPDEPTNVSDDCNQWSVVVEMTFLRHLIRPNPTAEPSKPPTNRPSASPTESPTDAPTESPSVSPTISPSYSPTDSPTESPTESPTPSISTRPSANPSSGPSAQPSVSGAPSSMPSTVPTISNAPTLSFGPSSQPSTSPSNSLMPTSQPSDMPSSAPSEQPSSQPSFRPSSQPSNIPSISTVPTESLQPTPAPTGVPSTQPSSLPSDQPSSSGRPSAGPTVSHPPTISFTPTHEPTVKLVKNEEIETQSITAAGRSASVTAAKIANLAADESLLSTLSNEHVRCVRNDRLKGQGASTDSFIDVVGETILGISISLE</sequence>
<dbReference type="PANTHER" id="PTHR44826">
    <property type="entry name" value="SPORE COAT PROTEIN SP85"/>
    <property type="match status" value="1"/>
</dbReference>
<dbReference type="Gene3D" id="2.40.10.10">
    <property type="entry name" value="Trypsin-like serine proteases"/>
    <property type="match status" value="2"/>
</dbReference>
<dbReference type="InterPro" id="IPR009003">
    <property type="entry name" value="Peptidase_S1_PA"/>
</dbReference>
<gene>
    <name evidence="10" type="ORF">THAOC_15835</name>
</gene>
<dbReference type="InterPro" id="IPR001254">
    <property type="entry name" value="Trypsin_dom"/>
</dbReference>
<comment type="function">
    <text evidence="7">Essential sporozoite protein. In the mosquito vector, required for sporozoite development in the oocyst, migration through the vector hemolymph and entry into the vector salivary glands. In the vertebrate host, required for sporozoite migration through the host dermis and infection of host hepatocytes. Binds to highly sulfated heparan sulfate proteoglycans (HSPGs) on the surface of host hepatocytes.</text>
</comment>
<comment type="similarity">
    <text evidence="1">Belongs to the plasmodium circumsporozoite protein family.</text>
</comment>
<evidence type="ECO:0000256" key="3">
    <source>
        <dbReference type="ARBA" id="ARBA00022522"/>
    </source>
</evidence>
<organism evidence="10 11">
    <name type="scientific">Thalassiosira oceanica</name>
    <name type="common">Marine diatom</name>
    <dbReference type="NCBI Taxonomy" id="159749"/>
    <lineage>
        <taxon>Eukaryota</taxon>
        <taxon>Sar</taxon>
        <taxon>Stramenopiles</taxon>
        <taxon>Ochrophyta</taxon>
        <taxon>Bacillariophyta</taxon>
        <taxon>Coscinodiscophyceae</taxon>
        <taxon>Thalassiosirophycidae</taxon>
        <taxon>Thalassiosirales</taxon>
        <taxon>Thalassiosiraceae</taxon>
        <taxon>Thalassiosira</taxon>
    </lineage>
</organism>
<keyword evidence="3" id="KW-0748">Sporozoite</keyword>
<evidence type="ECO:0000313" key="10">
    <source>
        <dbReference type="EMBL" id="EJK63500.1"/>
    </source>
</evidence>
<dbReference type="InterPro" id="IPR018114">
    <property type="entry name" value="TRYPSIN_HIS"/>
</dbReference>
<dbReference type="Pfam" id="PF00089">
    <property type="entry name" value="Trypsin"/>
    <property type="match status" value="1"/>
</dbReference>
<feature type="compositionally biased region" description="Polar residues" evidence="8">
    <location>
        <begin position="292"/>
        <end position="303"/>
    </location>
</feature>
<dbReference type="PROSITE" id="PS00134">
    <property type="entry name" value="TRYPSIN_HIS"/>
    <property type="match status" value="1"/>
</dbReference>
<feature type="domain" description="Peptidase S1" evidence="9">
    <location>
        <begin position="1"/>
        <end position="264"/>
    </location>
</feature>
<evidence type="ECO:0000256" key="5">
    <source>
        <dbReference type="ARBA" id="ARBA00023026"/>
    </source>
</evidence>
<proteinExistence type="inferred from homology"/>
<dbReference type="OrthoDB" id="546450at2759"/>
<dbReference type="PANTHER" id="PTHR44826:SF3">
    <property type="entry name" value="SPORE COAT PROTEIN SP85"/>
    <property type="match status" value="1"/>
</dbReference>
<dbReference type="PROSITE" id="PS50240">
    <property type="entry name" value="TRYPSIN_DOM"/>
    <property type="match status" value="1"/>
</dbReference>
<dbReference type="GO" id="GO:0004252">
    <property type="term" value="F:serine-type endopeptidase activity"/>
    <property type="evidence" value="ECO:0007669"/>
    <property type="project" value="InterPro"/>
</dbReference>
<feature type="compositionally biased region" description="Low complexity" evidence="8">
    <location>
        <begin position="376"/>
        <end position="390"/>
    </location>
</feature>
<reference evidence="10 11" key="1">
    <citation type="journal article" date="2012" name="Genome Biol.">
        <title>Genome and low-iron response of an oceanic diatom adapted to chronic iron limitation.</title>
        <authorList>
            <person name="Lommer M."/>
            <person name="Specht M."/>
            <person name="Roy A.S."/>
            <person name="Kraemer L."/>
            <person name="Andreson R."/>
            <person name="Gutowska M.A."/>
            <person name="Wolf J."/>
            <person name="Bergner S.V."/>
            <person name="Schilhabel M.B."/>
            <person name="Klostermeier U.C."/>
            <person name="Beiko R.G."/>
            <person name="Rosenstiel P."/>
            <person name="Hippler M."/>
            <person name="Laroche J."/>
        </authorList>
    </citation>
    <scope>NUCLEOTIDE SEQUENCE [LARGE SCALE GENOMIC DNA]</scope>
    <source>
        <strain evidence="10 11">CCMP1005</strain>
    </source>
</reference>
<feature type="compositionally biased region" description="Polar residues" evidence="8">
    <location>
        <begin position="471"/>
        <end position="481"/>
    </location>
</feature>
<keyword evidence="5" id="KW-0843">Virulence</keyword>
<dbReference type="InterPro" id="IPR051860">
    <property type="entry name" value="Plasmodium_CSP_Invasion"/>
</dbReference>
<evidence type="ECO:0000313" key="11">
    <source>
        <dbReference type="Proteomes" id="UP000266841"/>
    </source>
</evidence>
<dbReference type="InterPro" id="IPR043504">
    <property type="entry name" value="Peptidase_S1_PA_chymotrypsin"/>
</dbReference>
<dbReference type="EMBL" id="AGNL01018210">
    <property type="protein sequence ID" value="EJK63500.1"/>
    <property type="molecule type" value="Genomic_DNA"/>
</dbReference>
<feature type="compositionally biased region" description="Polar residues" evidence="8">
    <location>
        <begin position="343"/>
        <end position="374"/>
    </location>
</feature>
<feature type="compositionally biased region" description="Low complexity" evidence="8">
    <location>
        <begin position="445"/>
        <end position="460"/>
    </location>
</feature>
<feature type="region of interest" description="Disordered" evidence="8">
    <location>
        <begin position="238"/>
        <end position="262"/>
    </location>
</feature>
<feature type="compositionally biased region" description="Low complexity" evidence="8">
    <location>
        <begin position="305"/>
        <end position="342"/>
    </location>
</feature>
<evidence type="ECO:0000259" key="9">
    <source>
        <dbReference type="PROSITE" id="PS50240"/>
    </source>
</evidence>
<dbReference type="SUPFAM" id="SSF50494">
    <property type="entry name" value="Trypsin-like serine proteases"/>
    <property type="match status" value="1"/>
</dbReference>
<feature type="region of interest" description="Disordered" evidence="8">
    <location>
        <begin position="278"/>
        <end position="481"/>
    </location>
</feature>
<name>K0SDM6_THAOC</name>
<keyword evidence="4" id="KW-0677">Repeat</keyword>
<dbReference type="AlphaFoldDB" id="K0SDM6"/>
<evidence type="ECO:0000256" key="7">
    <source>
        <dbReference type="ARBA" id="ARBA00045806"/>
    </source>
</evidence>
<feature type="compositionally biased region" description="Low complexity" evidence="8">
    <location>
        <begin position="401"/>
        <end position="428"/>
    </location>
</feature>
<comment type="function">
    <text evidence="6">In the vertebrate host, binds to highly sulfated heparan sulfate proteoglycans (HSPGs) on the surface of host hepatocytes and is required for sporozoite invasion of the host hepatocytes.</text>
</comment>
<evidence type="ECO:0000256" key="8">
    <source>
        <dbReference type="SAM" id="MobiDB-lite"/>
    </source>
</evidence>
<comment type="caution">
    <text evidence="10">The sequence shown here is derived from an EMBL/GenBank/DDBJ whole genome shotgun (WGS) entry which is preliminary data.</text>
</comment>
<evidence type="ECO:0000256" key="6">
    <source>
        <dbReference type="ARBA" id="ARBA00033726"/>
    </source>
</evidence>
<dbReference type="GO" id="GO:0006508">
    <property type="term" value="P:proteolysis"/>
    <property type="evidence" value="ECO:0007669"/>
    <property type="project" value="InterPro"/>
</dbReference>
<evidence type="ECO:0000256" key="4">
    <source>
        <dbReference type="ARBA" id="ARBA00022737"/>
    </source>
</evidence>
<feature type="compositionally biased region" description="Polar residues" evidence="8">
    <location>
        <begin position="391"/>
        <end position="400"/>
    </location>
</feature>
<evidence type="ECO:0000256" key="2">
    <source>
        <dbReference type="ARBA" id="ARBA00021911"/>
    </source>
</evidence>
<evidence type="ECO:0000256" key="1">
    <source>
        <dbReference type="ARBA" id="ARBA00006241"/>
    </source>
</evidence>
<dbReference type="SMART" id="SM00020">
    <property type="entry name" value="Tryp_SPc"/>
    <property type="match status" value="1"/>
</dbReference>